<evidence type="ECO:0000313" key="3">
    <source>
        <dbReference type="EMBL" id="AMM33717.1"/>
    </source>
</evidence>
<dbReference type="KEGG" id="satk:SA2016_3052"/>
<keyword evidence="2" id="KW-0812">Transmembrane</keyword>
<feature type="compositionally biased region" description="Low complexity" evidence="1">
    <location>
        <begin position="75"/>
        <end position="88"/>
    </location>
</feature>
<keyword evidence="2" id="KW-1133">Transmembrane helix</keyword>
<evidence type="ECO:0000256" key="1">
    <source>
        <dbReference type="SAM" id="MobiDB-lite"/>
    </source>
</evidence>
<feature type="transmembrane region" description="Helical" evidence="2">
    <location>
        <begin position="12"/>
        <end position="34"/>
    </location>
</feature>
<keyword evidence="2" id="KW-0472">Membrane</keyword>
<gene>
    <name evidence="3" type="ORF">SA2016_3052</name>
</gene>
<dbReference type="STRING" id="37927.SA2016_3052"/>
<dbReference type="RefSeq" id="WP_066499620.1">
    <property type="nucleotide sequence ID" value="NZ_BJMO01000008.1"/>
</dbReference>
<proteinExistence type="predicted"/>
<feature type="compositionally biased region" description="Basic and acidic residues" evidence="1">
    <location>
        <begin position="102"/>
        <end position="113"/>
    </location>
</feature>
<dbReference type="AlphaFoldDB" id="A0A127A3F7"/>
<dbReference type="EMBL" id="CP014518">
    <property type="protein sequence ID" value="AMM33717.1"/>
    <property type="molecule type" value="Genomic_DNA"/>
</dbReference>
<feature type="region of interest" description="Disordered" evidence="1">
    <location>
        <begin position="75"/>
        <end position="113"/>
    </location>
</feature>
<sequence length="113" mass="11426">MSTQQQMRPEATGPAVGTIVWGAVVIVLGALMFANRLGWLTVDPGYAAAGVLLLAGLGLVVGGVLAARRRRALPDDGAAVAPGGAEPSQPAPGPRPSPYEDLGPRGDGSERTD</sequence>
<name>A0A127A3F7_9MICC</name>
<feature type="transmembrane region" description="Helical" evidence="2">
    <location>
        <begin position="46"/>
        <end position="67"/>
    </location>
</feature>
<reference evidence="3 4" key="1">
    <citation type="submission" date="2016-02" db="EMBL/GenBank/DDBJ databases">
        <title>Complete genome of Sinomonas atrocyanea KCTC 3377.</title>
        <authorList>
            <person name="Kim K.M."/>
        </authorList>
    </citation>
    <scope>NUCLEOTIDE SEQUENCE [LARGE SCALE GENOMIC DNA]</scope>
    <source>
        <strain evidence="3 4">KCTC 3377</strain>
    </source>
</reference>
<protein>
    <submittedName>
        <fullName evidence="3">Uncharacterized protein</fullName>
    </submittedName>
</protein>
<evidence type="ECO:0000256" key="2">
    <source>
        <dbReference type="SAM" id="Phobius"/>
    </source>
</evidence>
<dbReference type="Proteomes" id="UP000070134">
    <property type="component" value="Chromosome"/>
</dbReference>
<organism evidence="3 4">
    <name type="scientific">Sinomonas atrocyanea</name>
    <dbReference type="NCBI Taxonomy" id="37927"/>
    <lineage>
        <taxon>Bacteria</taxon>
        <taxon>Bacillati</taxon>
        <taxon>Actinomycetota</taxon>
        <taxon>Actinomycetes</taxon>
        <taxon>Micrococcales</taxon>
        <taxon>Micrococcaceae</taxon>
        <taxon>Sinomonas</taxon>
    </lineage>
</organism>
<keyword evidence="4" id="KW-1185">Reference proteome</keyword>
<evidence type="ECO:0000313" key="4">
    <source>
        <dbReference type="Proteomes" id="UP000070134"/>
    </source>
</evidence>
<accession>A0A127A3F7</accession>
<dbReference type="OrthoDB" id="4948730at2"/>